<protein>
    <recommendedName>
        <fullName evidence="6">Small ribosomal subunit protein bS6m</fullName>
    </recommendedName>
</protein>
<comment type="similarity">
    <text evidence="2">Belongs to the bacterial ribosomal protein bS6 family.</text>
</comment>
<dbReference type="Proteomes" id="UP000014074">
    <property type="component" value="Unassembled WGS sequence"/>
</dbReference>
<dbReference type="RefSeq" id="XP_007916088.1">
    <property type="nucleotide sequence ID" value="XM_007917897.1"/>
</dbReference>
<proteinExistence type="inferred from homology"/>
<accession>R8BIG9</accession>
<dbReference type="PANTHER" id="PTHR21011">
    <property type="entry name" value="MITOCHONDRIAL 28S RIBOSOMAL PROTEIN S6"/>
    <property type="match status" value="1"/>
</dbReference>
<dbReference type="GO" id="GO:0005763">
    <property type="term" value="C:mitochondrial small ribosomal subunit"/>
    <property type="evidence" value="ECO:0007669"/>
    <property type="project" value="TreeGrafter"/>
</dbReference>
<dbReference type="FunFam" id="3.30.70.60:FF:000007">
    <property type="entry name" value="37S ribosomal protein Mrp17"/>
    <property type="match status" value="1"/>
</dbReference>
<keyword evidence="5" id="KW-0687">Ribonucleoprotein</keyword>
<evidence type="ECO:0000313" key="9">
    <source>
        <dbReference type="Proteomes" id="UP000014074"/>
    </source>
</evidence>
<evidence type="ECO:0000256" key="1">
    <source>
        <dbReference type="ARBA" id="ARBA00004173"/>
    </source>
</evidence>
<sequence length="115" mass="12946">MLYELIGIVRPGNLAEVKEIVLTAGQLVLRQGGVIRSVANWGVFALPRAISKHQMRHHNGHYFVLRYDASVATQEQVRSTLALDPRVIRSASVKLGDNRLETLSKFGQIRWDRAI</sequence>
<organism evidence="8 9">
    <name type="scientific">Phaeoacremonium minimum (strain UCR-PA7)</name>
    <name type="common">Esca disease fungus</name>
    <name type="synonym">Togninia minima</name>
    <dbReference type="NCBI Taxonomy" id="1286976"/>
    <lineage>
        <taxon>Eukaryota</taxon>
        <taxon>Fungi</taxon>
        <taxon>Dikarya</taxon>
        <taxon>Ascomycota</taxon>
        <taxon>Pezizomycotina</taxon>
        <taxon>Sordariomycetes</taxon>
        <taxon>Sordariomycetidae</taxon>
        <taxon>Togniniales</taxon>
        <taxon>Togniniaceae</taxon>
        <taxon>Phaeoacremonium</taxon>
    </lineage>
</organism>
<dbReference type="GO" id="GO:0070181">
    <property type="term" value="F:small ribosomal subunit rRNA binding"/>
    <property type="evidence" value="ECO:0007669"/>
    <property type="project" value="TreeGrafter"/>
</dbReference>
<dbReference type="GO" id="GO:0003735">
    <property type="term" value="F:structural constituent of ribosome"/>
    <property type="evidence" value="ECO:0007669"/>
    <property type="project" value="InterPro"/>
</dbReference>
<gene>
    <name evidence="8" type="ORF">UCRPA7_5350</name>
</gene>
<dbReference type="eggNOG" id="KOG4708">
    <property type="taxonomic scope" value="Eukaryota"/>
</dbReference>
<dbReference type="HOGENOM" id="CLU_126331_1_0_1"/>
<dbReference type="EMBL" id="KB933178">
    <property type="protein sequence ID" value="EON99120.1"/>
    <property type="molecule type" value="Genomic_DNA"/>
</dbReference>
<dbReference type="CDD" id="cd15465">
    <property type="entry name" value="bS6_mito"/>
    <property type="match status" value="1"/>
</dbReference>
<evidence type="ECO:0000313" key="8">
    <source>
        <dbReference type="EMBL" id="EON99120.1"/>
    </source>
</evidence>
<reference evidence="9" key="1">
    <citation type="journal article" date="2013" name="Genome Announc.">
        <title>Draft genome sequence of the ascomycete Phaeoacremonium aleophilum strain UCR-PA7, a causal agent of the esca disease complex in grapevines.</title>
        <authorList>
            <person name="Blanco-Ulate B."/>
            <person name="Rolshausen P."/>
            <person name="Cantu D."/>
        </authorList>
    </citation>
    <scope>NUCLEOTIDE SEQUENCE [LARGE SCALE GENOMIC DNA]</scope>
    <source>
        <strain evidence="9">UCR-PA7</strain>
    </source>
</reference>
<dbReference type="InterPro" id="IPR035980">
    <property type="entry name" value="Ribosomal_bS6_sf"/>
</dbReference>
<dbReference type="Gene3D" id="3.30.70.60">
    <property type="match status" value="1"/>
</dbReference>
<dbReference type="NCBIfam" id="TIGR00166">
    <property type="entry name" value="S6"/>
    <property type="match status" value="1"/>
</dbReference>
<dbReference type="GO" id="GO:0006412">
    <property type="term" value="P:translation"/>
    <property type="evidence" value="ECO:0007669"/>
    <property type="project" value="InterPro"/>
</dbReference>
<comment type="subcellular location">
    <subcellularLocation>
        <location evidence="1">Mitochondrion</location>
    </subcellularLocation>
</comment>
<dbReference type="InterPro" id="IPR000529">
    <property type="entry name" value="Ribosomal_bS6"/>
</dbReference>
<dbReference type="GeneID" id="19325896"/>
<evidence type="ECO:0000256" key="6">
    <source>
        <dbReference type="ARBA" id="ARBA00035170"/>
    </source>
</evidence>
<dbReference type="PANTHER" id="PTHR21011:SF1">
    <property type="entry name" value="SMALL RIBOSOMAL SUBUNIT PROTEIN BS6M"/>
    <property type="match status" value="1"/>
</dbReference>
<dbReference type="InterPro" id="IPR014717">
    <property type="entry name" value="Transl_elong_EF1B/ribsomal_bS6"/>
</dbReference>
<keyword evidence="3 8" id="KW-0689">Ribosomal protein</keyword>
<dbReference type="SUPFAM" id="SSF54995">
    <property type="entry name" value="Ribosomal protein S6"/>
    <property type="match status" value="1"/>
</dbReference>
<dbReference type="KEGG" id="tmn:UCRPA7_5350"/>
<keyword evidence="9" id="KW-1185">Reference proteome</keyword>
<evidence type="ECO:0000256" key="5">
    <source>
        <dbReference type="ARBA" id="ARBA00023274"/>
    </source>
</evidence>
<evidence type="ECO:0000256" key="2">
    <source>
        <dbReference type="ARBA" id="ARBA00009512"/>
    </source>
</evidence>
<name>R8BIG9_PHAM7</name>
<keyword evidence="4" id="KW-0496">Mitochondrion</keyword>
<evidence type="ECO:0000256" key="3">
    <source>
        <dbReference type="ARBA" id="ARBA00022980"/>
    </source>
</evidence>
<evidence type="ECO:0000256" key="4">
    <source>
        <dbReference type="ARBA" id="ARBA00023128"/>
    </source>
</evidence>
<dbReference type="AlphaFoldDB" id="R8BIG9"/>
<comment type="function">
    <text evidence="7">Component of the mitochondrial ribosome (mitoribosome), a dedicated translation machinery responsible for the synthesis of mitochondrial genome-encoded proteins, including at least some of the essential transmembrane subunits of the mitochondrial respiratory chain. The mitoribosomes are attached to the mitochondrial inner membrane and translation products are cotranslationally integrated into the membrane.</text>
</comment>
<dbReference type="Pfam" id="PF01250">
    <property type="entry name" value="Ribosomal_S6"/>
    <property type="match status" value="1"/>
</dbReference>
<evidence type="ECO:0000256" key="7">
    <source>
        <dbReference type="ARBA" id="ARBA00037226"/>
    </source>
</evidence>
<dbReference type="OrthoDB" id="10259681at2759"/>